<accession>A0AA38WA37</accession>
<proteinExistence type="predicted"/>
<dbReference type="EMBL" id="JARYMX010000004">
    <property type="protein sequence ID" value="KAJ9554032.1"/>
    <property type="molecule type" value="Genomic_DNA"/>
</dbReference>
<comment type="caution">
    <text evidence="2">The sequence shown here is derived from an EMBL/GenBank/DDBJ whole genome shotgun (WGS) entry which is preliminary data.</text>
</comment>
<dbReference type="AlphaFoldDB" id="A0AA38WA37"/>
<gene>
    <name evidence="2" type="ORF">OSB04_018077</name>
</gene>
<dbReference type="PANTHER" id="PTHR33116:SF78">
    <property type="entry name" value="OS12G0587133 PROTEIN"/>
    <property type="match status" value="1"/>
</dbReference>
<evidence type="ECO:0000313" key="2">
    <source>
        <dbReference type="EMBL" id="KAJ9554032.1"/>
    </source>
</evidence>
<feature type="domain" description="Reverse transcriptase zinc-binding" evidence="1">
    <location>
        <begin position="36"/>
        <end position="92"/>
    </location>
</feature>
<dbReference type="PANTHER" id="PTHR33116">
    <property type="entry name" value="REVERSE TRANSCRIPTASE ZINC-BINDING DOMAIN-CONTAINING PROTEIN-RELATED-RELATED"/>
    <property type="match status" value="1"/>
</dbReference>
<evidence type="ECO:0000313" key="3">
    <source>
        <dbReference type="Proteomes" id="UP001172457"/>
    </source>
</evidence>
<evidence type="ECO:0000259" key="1">
    <source>
        <dbReference type="Pfam" id="PF13966"/>
    </source>
</evidence>
<keyword evidence="3" id="KW-1185">Reference proteome</keyword>
<dbReference type="InterPro" id="IPR026960">
    <property type="entry name" value="RVT-Znf"/>
</dbReference>
<dbReference type="Pfam" id="PF13966">
    <property type="entry name" value="zf-RVT"/>
    <property type="match status" value="1"/>
</dbReference>
<dbReference type="Proteomes" id="UP001172457">
    <property type="component" value="Chromosome 4"/>
</dbReference>
<organism evidence="2 3">
    <name type="scientific">Centaurea solstitialis</name>
    <name type="common">yellow star-thistle</name>
    <dbReference type="NCBI Taxonomy" id="347529"/>
    <lineage>
        <taxon>Eukaryota</taxon>
        <taxon>Viridiplantae</taxon>
        <taxon>Streptophyta</taxon>
        <taxon>Embryophyta</taxon>
        <taxon>Tracheophyta</taxon>
        <taxon>Spermatophyta</taxon>
        <taxon>Magnoliopsida</taxon>
        <taxon>eudicotyledons</taxon>
        <taxon>Gunneridae</taxon>
        <taxon>Pentapetalae</taxon>
        <taxon>asterids</taxon>
        <taxon>campanulids</taxon>
        <taxon>Asterales</taxon>
        <taxon>Asteraceae</taxon>
        <taxon>Carduoideae</taxon>
        <taxon>Cardueae</taxon>
        <taxon>Centaureinae</taxon>
        <taxon>Centaurea</taxon>
    </lineage>
</organism>
<sequence>MLKTKNVPERVTLSFPAGLSSKIREHLAVTFLSGNRTLYKANIHIWRAINNRLETKDNLSKSGVSVDSLTCPLCKAKPESVDHIFGNCSTSKIVSALLSQWVGWWPTNDIAVPDLLSKIVSTMGNEVDRKLKNLIMAAFFWVLWKQRNHKIFKGISKHEKKIMEDIRFTAFDWIRCRTKFGKHLSWEDWCCNPLNVVMSCITRGINLPSDLCPLCNTEKETEVHLFFSCPKVIDVWIWVSNWCGVELGHINSLDQLIFNLLDGSNSDRKRRFLEAVAGTTLWLIWKFRNNLVFNHKSFSASIVATEVQASLFTWLKYRAKCKETLHISNIPPQARRWWPYKEKLSKELKLMSREAFSENICHLKLGRIKSSMEFPGCDKFPDKMIIQVNVLCSFMRHRILCKKQSTLVVTKKSRTSWRQGMKFT</sequence>
<protein>
    <recommendedName>
        <fullName evidence="1">Reverse transcriptase zinc-binding domain-containing protein</fullName>
    </recommendedName>
</protein>
<name>A0AA38WA37_9ASTR</name>
<reference evidence="2" key="1">
    <citation type="submission" date="2023-03" db="EMBL/GenBank/DDBJ databases">
        <title>Chromosome-scale reference genome and RAD-based genetic map of yellow starthistle (Centaurea solstitialis) reveal putative structural variation and QTLs associated with invader traits.</title>
        <authorList>
            <person name="Reatini B."/>
            <person name="Cang F.A."/>
            <person name="Jiang Q."/>
            <person name="Mckibben M.T.W."/>
            <person name="Barker M.S."/>
            <person name="Rieseberg L.H."/>
            <person name="Dlugosch K.M."/>
        </authorList>
    </citation>
    <scope>NUCLEOTIDE SEQUENCE</scope>
    <source>
        <strain evidence="2">CAN-66</strain>
        <tissue evidence="2">Leaf</tissue>
    </source>
</reference>